<dbReference type="NCBIfam" id="TIGR00204">
    <property type="entry name" value="dxs"/>
    <property type="match status" value="1"/>
</dbReference>
<dbReference type="FunFam" id="3.40.50.920:FF:000002">
    <property type="entry name" value="1-deoxy-D-xylulose-5-phosphate synthase"/>
    <property type="match status" value="1"/>
</dbReference>
<dbReference type="GO" id="GO:0019288">
    <property type="term" value="P:isopentenyl diphosphate biosynthetic process, methylerythritol 4-phosphate pathway"/>
    <property type="evidence" value="ECO:0007669"/>
    <property type="project" value="TreeGrafter"/>
</dbReference>
<dbReference type="EMBL" id="SGJB01000008">
    <property type="protein sequence ID" value="TQQ84651.1"/>
    <property type="molecule type" value="Genomic_DNA"/>
</dbReference>
<reference evidence="13 14" key="1">
    <citation type="submission" date="2019-02" db="EMBL/GenBank/DDBJ databases">
        <title>Peptostreptococcaceae bacterium ZHW00191 nov., a new bacterium isolated from the human gut.</title>
        <authorList>
            <person name="Zhou H.-W."/>
            <person name="Chen X.-J."/>
        </authorList>
    </citation>
    <scope>NUCLEOTIDE SEQUENCE [LARGE SCALE GENOMIC DNA]</scope>
    <source>
        <strain evidence="13 14">ZHW00191</strain>
    </source>
</reference>
<dbReference type="Gene3D" id="3.40.50.970">
    <property type="match status" value="2"/>
</dbReference>
<feature type="binding site" evidence="11">
    <location>
        <begin position="147"/>
        <end position="148"/>
    </location>
    <ligand>
        <name>thiamine diphosphate</name>
        <dbReference type="ChEBI" id="CHEBI:58937"/>
    </ligand>
</feature>
<protein>
    <recommendedName>
        <fullName evidence="11">1-deoxy-D-xylulose-5-phosphate synthase</fullName>
        <ecNumber evidence="11">2.2.1.7</ecNumber>
    </recommendedName>
    <alternativeName>
        <fullName evidence="11">1-deoxyxylulose-5-phosphate synthase</fullName>
        <shortName evidence="11">DXP synthase</shortName>
        <shortName evidence="11">DXPS</shortName>
    </alternativeName>
</protein>
<dbReference type="HAMAP" id="MF_00315">
    <property type="entry name" value="DXP_synth"/>
    <property type="match status" value="1"/>
</dbReference>
<dbReference type="AlphaFoldDB" id="A0A544QVC1"/>
<evidence type="ECO:0000256" key="5">
    <source>
        <dbReference type="ARBA" id="ARBA00022723"/>
    </source>
</evidence>
<dbReference type="PANTHER" id="PTHR43322:SF5">
    <property type="entry name" value="1-DEOXY-D-XYLULOSE-5-PHOSPHATE SYNTHASE, CHLOROPLASTIC"/>
    <property type="match status" value="1"/>
</dbReference>
<dbReference type="InterPro" id="IPR005475">
    <property type="entry name" value="Transketolase-like_Pyr-bd"/>
</dbReference>
<evidence type="ECO:0000256" key="2">
    <source>
        <dbReference type="ARBA" id="ARBA00011081"/>
    </source>
</evidence>
<dbReference type="UniPathway" id="UPA00064">
    <property type="reaction ID" value="UER00091"/>
</dbReference>
<feature type="binding site" evidence="11">
    <location>
        <position position="366"/>
    </location>
    <ligand>
        <name>thiamine diphosphate</name>
        <dbReference type="ChEBI" id="CHEBI:58937"/>
    </ligand>
</feature>
<dbReference type="PROSITE" id="PS00802">
    <property type="entry name" value="TRANSKETOLASE_2"/>
    <property type="match status" value="1"/>
</dbReference>
<accession>A0A544QVC1</accession>
<sequence>MYRYLDRINSPEDIKSMKPEELDGLAKDIRKFLVKSVSKTGGHLASNLGVVELTIALHRVFDSPKDKIVWDVGHQAYVHKIITGRKEKFDTLRQYNGLSGFPKEKESVHDIIDTGHSSTSISTALGLACARDIKGEDGAVIAVIGDGSITGGMAMEALNHLGYIKKDMIVILNDNEMSIDKNVGGMSTYMSGLIRDSRVHKVKGEVDKFLNITNAGNMISKTASKITDSIMYSFVPQECAFFDSLGVKYYGPIDGHNIADLEACLKNASKRKGPTLLHVITKKGKGYRDAEAHPDLYHGVSSFDIRDGVKKTSSDTISAAVGRKLTEMADKDKRITAITAAMPSGTGMNIFGEKYPERYFDVGIAEQHAVSFATGLAKNGMKPYFAVYSSFLQRAYDQIVHDVCITGKNVTFLIDRAGLVGNDGETHHGAFDLSYLNMIPGITVMAPKDTEELMNMMELSSEIDGPSAIRYPRGNAYYLKTGEYGKLEIGKSEIIKKGKDMAIIAIGDMVGNSIEAAEILSEDSIDVEVINARFLKPLDEKMIDYVFEKFDTVVTVENNIVSGGFGNRILQYASEKGIQKRIVNIGLPEVFIHQGSCDILQKVAGISSDKIAEKILSILKKDR</sequence>
<comment type="cofactor">
    <cofactor evidence="11">
        <name>Mg(2+)</name>
        <dbReference type="ChEBI" id="CHEBI:18420"/>
    </cofactor>
    <text evidence="11">Binds 1 Mg(2+) ion per subunit.</text>
</comment>
<keyword evidence="7 11" id="KW-0784">Thiamine biosynthesis</keyword>
<evidence type="ECO:0000259" key="12">
    <source>
        <dbReference type="SMART" id="SM00861"/>
    </source>
</evidence>
<dbReference type="GO" id="GO:0016114">
    <property type="term" value="P:terpenoid biosynthetic process"/>
    <property type="evidence" value="ECO:0007669"/>
    <property type="project" value="UniProtKB-UniRule"/>
</dbReference>
<dbReference type="InterPro" id="IPR009014">
    <property type="entry name" value="Transketo_C/PFOR_II"/>
</dbReference>
<dbReference type="GO" id="GO:0000287">
    <property type="term" value="F:magnesium ion binding"/>
    <property type="evidence" value="ECO:0007669"/>
    <property type="project" value="UniProtKB-UniRule"/>
</dbReference>
<dbReference type="FunFam" id="3.40.50.970:FF:000005">
    <property type="entry name" value="1-deoxy-D-xylulose-5-phosphate synthase"/>
    <property type="match status" value="1"/>
</dbReference>
<dbReference type="GO" id="GO:0009228">
    <property type="term" value="P:thiamine biosynthetic process"/>
    <property type="evidence" value="ECO:0007669"/>
    <property type="project" value="UniProtKB-UniRule"/>
</dbReference>
<dbReference type="OrthoDB" id="9803371at2"/>
<keyword evidence="4 11" id="KW-0808">Transferase</keyword>
<dbReference type="NCBIfam" id="NF003933">
    <property type="entry name" value="PRK05444.2-2"/>
    <property type="match status" value="1"/>
</dbReference>
<dbReference type="Pfam" id="PF13292">
    <property type="entry name" value="DXP_synthase_N"/>
    <property type="match status" value="1"/>
</dbReference>
<dbReference type="SUPFAM" id="SSF52518">
    <property type="entry name" value="Thiamin diphosphate-binding fold (THDP-binding)"/>
    <property type="match status" value="2"/>
</dbReference>
<feature type="domain" description="Transketolase-like pyrimidine-binding" evidence="12">
    <location>
        <begin position="315"/>
        <end position="479"/>
    </location>
</feature>
<dbReference type="Pfam" id="PF02779">
    <property type="entry name" value="Transket_pyr"/>
    <property type="match status" value="1"/>
</dbReference>
<dbReference type="Pfam" id="PF02780">
    <property type="entry name" value="Transketolase_C"/>
    <property type="match status" value="1"/>
</dbReference>
<keyword evidence="5 11" id="KW-0479">Metal-binding</keyword>
<comment type="catalytic activity">
    <reaction evidence="11">
        <text>D-glyceraldehyde 3-phosphate + pyruvate + H(+) = 1-deoxy-D-xylulose 5-phosphate + CO2</text>
        <dbReference type="Rhea" id="RHEA:12605"/>
        <dbReference type="ChEBI" id="CHEBI:15361"/>
        <dbReference type="ChEBI" id="CHEBI:15378"/>
        <dbReference type="ChEBI" id="CHEBI:16526"/>
        <dbReference type="ChEBI" id="CHEBI:57792"/>
        <dbReference type="ChEBI" id="CHEBI:59776"/>
        <dbReference type="EC" id="2.2.1.7"/>
    </reaction>
</comment>
<dbReference type="SMART" id="SM00861">
    <property type="entry name" value="Transket_pyr"/>
    <property type="match status" value="1"/>
</dbReference>
<evidence type="ECO:0000256" key="4">
    <source>
        <dbReference type="ARBA" id="ARBA00022679"/>
    </source>
</evidence>
<comment type="similarity">
    <text evidence="2 11">Belongs to the transketolase family. DXPS subfamily.</text>
</comment>
<comment type="caution">
    <text evidence="13">The sequence shown here is derived from an EMBL/GenBank/DDBJ whole genome shotgun (WGS) entry which is preliminary data.</text>
</comment>
<feature type="binding site" evidence="11">
    <location>
        <position position="175"/>
    </location>
    <ligand>
        <name>thiamine diphosphate</name>
        <dbReference type="ChEBI" id="CHEBI:58937"/>
    </ligand>
</feature>
<dbReference type="Gene3D" id="3.40.50.920">
    <property type="match status" value="1"/>
</dbReference>
<keyword evidence="6 11" id="KW-0460">Magnesium</keyword>
<dbReference type="RefSeq" id="WP_142535922.1">
    <property type="nucleotide sequence ID" value="NZ_SGJB01000008.1"/>
</dbReference>
<dbReference type="InterPro" id="IPR020826">
    <property type="entry name" value="Transketolase_BS"/>
</dbReference>
<evidence type="ECO:0000256" key="6">
    <source>
        <dbReference type="ARBA" id="ARBA00022842"/>
    </source>
</evidence>
<dbReference type="InterPro" id="IPR029061">
    <property type="entry name" value="THDP-binding"/>
</dbReference>
<feature type="binding site" evidence="11">
    <location>
        <begin position="115"/>
        <end position="117"/>
    </location>
    <ligand>
        <name>thiamine diphosphate</name>
        <dbReference type="ChEBI" id="CHEBI:58937"/>
    </ligand>
</feature>
<evidence type="ECO:0000313" key="13">
    <source>
        <dbReference type="EMBL" id="TQQ84651.1"/>
    </source>
</evidence>
<evidence type="ECO:0000256" key="8">
    <source>
        <dbReference type="ARBA" id="ARBA00023052"/>
    </source>
</evidence>
<dbReference type="CDD" id="cd07033">
    <property type="entry name" value="TPP_PYR_DXS_TK_like"/>
    <property type="match status" value="1"/>
</dbReference>
<name>A0A544QVC1_9FIRM</name>
<feature type="binding site" evidence="11">
    <location>
        <position position="146"/>
    </location>
    <ligand>
        <name>Mg(2+)</name>
        <dbReference type="ChEBI" id="CHEBI:18420"/>
    </ligand>
</feature>
<comment type="cofactor">
    <cofactor evidence="11">
        <name>thiamine diphosphate</name>
        <dbReference type="ChEBI" id="CHEBI:58937"/>
    </cofactor>
    <text evidence="11">Binds 1 thiamine pyrophosphate per subunit.</text>
</comment>
<proteinExistence type="inferred from homology"/>
<evidence type="ECO:0000256" key="11">
    <source>
        <dbReference type="HAMAP-Rule" id="MF_00315"/>
    </source>
</evidence>
<dbReference type="EC" id="2.2.1.7" evidence="11"/>
<dbReference type="Proteomes" id="UP000317863">
    <property type="component" value="Unassembled WGS sequence"/>
</dbReference>
<evidence type="ECO:0000256" key="10">
    <source>
        <dbReference type="ARBA" id="ARBA00055605"/>
    </source>
</evidence>
<comment type="subunit">
    <text evidence="3 11">Homodimer.</text>
</comment>
<organism evidence="13 14">
    <name type="scientific">Peptacetobacter hominis</name>
    <dbReference type="NCBI Taxonomy" id="2743610"/>
    <lineage>
        <taxon>Bacteria</taxon>
        <taxon>Bacillati</taxon>
        <taxon>Bacillota</taxon>
        <taxon>Clostridia</taxon>
        <taxon>Peptostreptococcales</taxon>
        <taxon>Peptostreptococcaceae</taxon>
        <taxon>Peptacetobacter</taxon>
    </lineage>
</organism>
<dbReference type="CDD" id="cd02007">
    <property type="entry name" value="TPP_DXS"/>
    <property type="match status" value="1"/>
</dbReference>
<dbReference type="PANTHER" id="PTHR43322">
    <property type="entry name" value="1-D-DEOXYXYLULOSE 5-PHOSPHATE SYNTHASE-RELATED"/>
    <property type="match status" value="1"/>
</dbReference>
<dbReference type="GO" id="GO:0008661">
    <property type="term" value="F:1-deoxy-D-xylulose-5-phosphate synthase activity"/>
    <property type="evidence" value="ECO:0007669"/>
    <property type="project" value="UniProtKB-UniRule"/>
</dbReference>
<feature type="binding site" evidence="11">
    <location>
        <position position="175"/>
    </location>
    <ligand>
        <name>Mg(2+)</name>
        <dbReference type="ChEBI" id="CHEBI:18420"/>
    </ligand>
</feature>
<evidence type="ECO:0000313" key="14">
    <source>
        <dbReference type="Proteomes" id="UP000317863"/>
    </source>
</evidence>
<comment type="function">
    <text evidence="10 11">Catalyzes the acyloin condensation reaction between C atoms 2 and 3 of pyruvate and glyceraldehyde 3-phosphate to yield 1-deoxy-D-xylulose-5-phosphate (DXP).</text>
</comment>
<dbReference type="InterPro" id="IPR049557">
    <property type="entry name" value="Transketolase_CS"/>
</dbReference>
<keyword evidence="14" id="KW-1185">Reference proteome</keyword>
<keyword evidence="9 11" id="KW-0414">Isoprene biosynthesis</keyword>
<evidence type="ECO:0000256" key="1">
    <source>
        <dbReference type="ARBA" id="ARBA00004980"/>
    </source>
</evidence>
<feature type="binding site" evidence="11">
    <location>
        <position position="74"/>
    </location>
    <ligand>
        <name>thiamine diphosphate</name>
        <dbReference type="ChEBI" id="CHEBI:58937"/>
    </ligand>
</feature>
<evidence type="ECO:0000256" key="7">
    <source>
        <dbReference type="ARBA" id="ARBA00022977"/>
    </source>
</evidence>
<keyword evidence="8 11" id="KW-0786">Thiamine pyrophosphate</keyword>
<evidence type="ECO:0000256" key="3">
    <source>
        <dbReference type="ARBA" id="ARBA00011738"/>
    </source>
</evidence>
<dbReference type="SUPFAM" id="SSF52922">
    <property type="entry name" value="TK C-terminal domain-like"/>
    <property type="match status" value="1"/>
</dbReference>
<dbReference type="PROSITE" id="PS00801">
    <property type="entry name" value="TRANSKETOLASE_1"/>
    <property type="match status" value="1"/>
</dbReference>
<feature type="binding site" evidence="11">
    <location>
        <position position="287"/>
    </location>
    <ligand>
        <name>thiamine diphosphate</name>
        <dbReference type="ChEBI" id="CHEBI:58937"/>
    </ligand>
</feature>
<evidence type="ECO:0000256" key="9">
    <source>
        <dbReference type="ARBA" id="ARBA00023229"/>
    </source>
</evidence>
<dbReference type="GO" id="GO:0005829">
    <property type="term" value="C:cytosol"/>
    <property type="evidence" value="ECO:0007669"/>
    <property type="project" value="TreeGrafter"/>
</dbReference>
<dbReference type="InterPro" id="IPR033248">
    <property type="entry name" value="Transketolase_C"/>
</dbReference>
<dbReference type="GO" id="GO:0030976">
    <property type="term" value="F:thiamine pyrophosphate binding"/>
    <property type="evidence" value="ECO:0007669"/>
    <property type="project" value="UniProtKB-UniRule"/>
</dbReference>
<gene>
    <name evidence="11 13" type="primary">dxs</name>
    <name evidence="13" type="ORF">EXD82_05535</name>
</gene>
<comment type="pathway">
    <text evidence="1 11">Metabolic intermediate biosynthesis; 1-deoxy-D-xylulose 5-phosphate biosynthesis; 1-deoxy-D-xylulose 5-phosphate from D-glyceraldehyde 3-phosphate and pyruvate: step 1/1.</text>
</comment>
<dbReference type="InterPro" id="IPR005477">
    <property type="entry name" value="Dxylulose-5-P_synthase"/>
</dbReference>